<dbReference type="EMBL" id="GBXM01074906">
    <property type="protein sequence ID" value="JAH33671.1"/>
    <property type="molecule type" value="Transcribed_RNA"/>
</dbReference>
<evidence type="ECO:0000313" key="1">
    <source>
        <dbReference type="EMBL" id="JAH33671.1"/>
    </source>
</evidence>
<organism evidence="1">
    <name type="scientific">Anguilla anguilla</name>
    <name type="common">European freshwater eel</name>
    <name type="synonym">Muraena anguilla</name>
    <dbReference type="NCBI Taxonomy" id="7936"/>
    <lineage>
        <taxon>Eukaryota</taxon>
        <taxon>Metazoa</taxon>
        <taxon>Chordata</taxon>
        <taxon>Craniata</taxon>
        <taxon>Vertebrata</taxon>
        <taxon>Euteleostomi</taxon>
        <taxon>Actinopterygii</taxon>
        <taxon>Neopterygii</taxon>
        <taxon>Teleostei</taxon>
        <taxon>Anguilliformes</taxon>
        <taxon>Anguillidae</taxon>
        <taxon>Anguilla</taxon>
    </lineage>
</organism>
<accession>A0A0E9RWZ1</accession>
<reference evidence="1" key="2">
    <citation type="journal article" date="2015" name="Fish Shellfish Immunol.">
        <title>Early steps in the European eel (Anguilla anguilla)-Vibrio vulnificus interaction in the gills: Role of the RtxA13 toxin.</title>
        <authorList>
            <person name="Callol A."/>
            <person name="Pajuelo D."/>
            <person name="Ebbesson L."/>
            <person name="Teles M."/>
            <person name="MacKenzie S."/>
            <person name="Amaro C."/>
        </authorList>
    </citation>
    <scope>NUCLEOTIDE SEQUENCE</scope>
</reference>
<protein>
    <submittedName>
        <fullName evidence="1">Uncharacterized protein</fullName>
    </submittedName>
</protein>
<name>A0A0E9RWZ1_ANGAN</name>
<sequence length="48" mass="5352">MMMMMIKCCASLSGVSEKGGIRMTFWCRFTVKVSKTDPADHSGVKMYA</sequence>
<dbReference type="AlphaFoldDB" id="A0A0E9RWZ1"/>
<proteinExistence type="predicted"/>
<reference evidence="1" key="1">
    <citation type="submission" date="2014-11" db="EMBL/GenBank/DDBJ databases">
        <authorList>
            <person name="Amaro Gonzalez C."/>
        </authorList>
    </citation>
    <scope>NUCLEOTIDE SEQUENCE</scope>
</reference>